<sequence length="335" mass="37117">MGTDQVPSEPSMSLAEVNNDHVEITMHIPPGARTSEAEGPVNSSSGVVVVVKEKKAMMEPEEDELPEEKDYVDPTLFSAEVSRHSMDVAVRRARNLEQELRDMVEEVPPPPKVSYTTMLSSAVSTSVLGAMKRISSSKTTRYSLIDSNNTSPSEGGLGSERDITEGDGMQLSPVSNGGDGDDDIYLQRRSNLRSALRKISAYDAHLHDTKQLPPLRPKKSIVWTAQPDGEVDDMQDQIQITITQDATATPHAARTPKRPKAGVIRRLTPGEKEALYEVRPDLKIVPNWAQKYREEMTGVPDTVACNNWLVFLILFLMVLLVFLFYMIGVTKPEEV</sequence>
<reference evidence="4 5" key="1">
    <citation type="submission" date="2019-03" db="EMBL/GenBank/DDBJ databases">
        <authorList>
            <person name="Gaulin E."/>
            <person name="Dumas B."/>
        </authorList>
    </citation>
    <scope>NUCLEOTIDE SEQUENCE [LARGE SCALE GENOMIC DNA]</scope>
    <source>
        <strain evidence="4">CBS 568.67</strain>
    </source>
</reference>
<organism evidence="4 5">
    <name type="scientific">Aphanomyces stellatus</name>
    <dbReference type="NCBI Taxonomy" id="120398"/>
    <lineage>
        <taxon>Eukaryota</taxon>
        <taxon>Sar</taxon>
        <taxon>Stramenopiles</taxon>
        <taxon>Oomycota</taxon>
        <taxon>Saprolegniomycetes</taxon>
        <taxon>Saprolegniales</taxon>
        <taxon>Verrucalvaceae</taxon>
        <taxon>Aphanomyces</taxon>
    </lineage>
</organism>
<keyword evidence="2" id="KW-0812">Transmembrane</keyword>
<proteinExistence type="predicted"/>
<reference evidence="3" key="2">
    <citation type="submission" date="2019-06" db="EMBL/GenBank/DDBJ databases">
        <title>Genomics analysis of Aphanomyces spp. identifies a new class of oomycete effector associated with host adaptation.</title>
        <authorList>
            <person name="Gaulin E."/>
        </authorList>
    </citation>
    <scope>NUCLEOTIDE SEQUENCE</scope>
    <source>
        <strain evidence="3">CBS 578.67</strain>
    </source>
</reference>
<gene>
    <name evidence="4" type="primary">Aste57867_23871</name>
    <name evidence="3" type="ORF">As57867_023798</name>
    <name evidence="4" type="ORF">ASTE57867_23871</name>
</gene>
<feature type="compositionally biased region" description="Polar residues" evidence="1">
    <location>
        <begin position="143"/>
        <end position="153"/>
    </location>
</feature>
<dbReference type="OrthoDB" id="74787at2759"/>
<accession>A0A485LPY5</accession>
<keyword evidence="2" id="KW-0472">Membrane</keyword>
<dbReference type="AlphaFoldDB" id="A0A485LPY5"/>
<protein>
    <submittedName>
        <fullName evidence="4">Aste57867_23871 protein</fullName>
    </submittedName>
</protein>
<evidence type="ECO:0000313" key="5">
    <source>
        <dbReference type="Proteomes" id="UP000332933"/>
    </source>
</evidence>
<feature type="transmembrane region" description="Helical" evidence="2">
    <location>
        <begin position="308"/>
        <end position="327"/>
    </location>
</feature>
<evidence type="ECO:0000313" key="4">
    <source>
        <dbReference type="EMBL" id="VFU00514.1"/>
    </source>
</evidence>
<evidence type="ECO:0000256" key="1">
    <source>
        <dbReference type="SAM" id="MobiDB-lite"/>
    </source>
</evidence>
<evidence type="ECO:0000313" key="3">
    <source>
        <dbReference type="EMBL" id="KAF0684141.1"/>
    </source>
</evidence>
<dbReference type="EMBL" id="CAADRA010007346">
    <property type="protein sequence ID" value="VFU00514.1"/>
    <property type="molecule type" value="Genomic_DNA"/>
</dbReference>
<keyword evidence="5" id="KW-1185">Reference proteome</keyword>
<evidence type="ECO:0000256" key="2">
    <source>
        <dbReference type="SAM" id="Phobius"/>
    </source>
</evidence>
<dbReference type="EMBL" id="VJMH01007320">
    <property type="protein sequence ID" value="KAF0684141.1"/>
    <property type="molecule type" value="Genomic_DNA"/>
</dbReference>
<keyword evidence="2" id="KW-1133">Transmembrane helix</keyword>
<feature type="region of interest" description="Disordered" evidence="1">
    <location>
        <begin position="143"/>
        <end position="183"/>
    </location>
</feature>
<name>A0A485LPY5_9STRA</name>
<dbReference type="Proteomes" id="UP000332933">
    <property type="component" value="Unassembled WGS sequence"/>
</dbReference>